<dbReference type="RefSeq" id="WP_151546196.1">
    <property type="nucleotide sequence ID" value="NZ_WBMR01000256.1"/>
</dbReference>
<gene>
    <name evidence="1" type="ORF">F9B16_43910</name>
</gene>
<name>A0A6L3VI96_9ACTN</name>
<reference evidence="1 2" key="1">
    <citation type="submission" date="2019-09" db="EMBL/GenBank/DDBJ databases">
        <title>Actinomadura physcomitrii sp. nov., a novel actinomycete isolated from moss [Physcomitrium sphaericum (Ludw) Fuernr].</title>
        <authorList>
            <person name="Liu C."/>
            <person name="Zhuang X."/>
        </authorList>
    </citation>
    <scope>NUCLEOTIDE SEQUENCE [LARGE SCALE GENOMIC DNA]</scope>
    <source>
        <strain evidence="1 2">CYP1-1B</strain>
    </source>
</reference>
<keyword evidence="2" id="KW-1185">Reference proteome</keyword>
<proteinExistence type="predicted"/>
<sequence length="83" mass="9224">MEKWSVALIRGSRTVTFVALTERDQILFTGIDIANSSAYTVAIRTYTRAVGSATHPYAADTNTQNDSTAFRKLLAKPRRLFAE</sequence>
<dbReference type="Proteomes" id="UP000483004">
    <property type="component" value="Unassembled WGS sequence"/>
</dbReference>
<evidence type="ECO:0000313" key="2">
    <source>
        <dbReference type="Proteomes" id="UP000483004"/>
    </source>
</evidence>
<dbReference type="EMBL" id="WBMR01000256">
    <property type="protein sequence ID" value="KAB2362972.1"/>
    <property type="molecule type" value="Genomic_DNA"/>
</dbReference>
<comment type="caution">
    <text evidence="1">The sequence shown here is derived from an EMBL/GenBank/DDBJ whole genome shotgun (WGS) entry which is preliminary data.</text>
</comment>
<dbReference type="AlphaFoldDB" id="A0A6L3VI96"/>
<evidence type="ECO:0000313" key="1">
    <source>
        <dbReference type="EMBL" id="KAB2362972.1"/>
    </source>
</evidence>
<protein>
    <submittedName>
        <fullName evidence="1">Uncharacterized protein</fullName>
    </submittedName>
</protein>
<accession>A0A6L3VI96</accession>
<organism evidence="1 2">
    <name type="scientific">Actinomadura montaniterrae</name>
    <dbReference type="NCBI Taxonomy" id="1803903"/>
    <lineage>
        <taxon>Bacteria</taxon>
        <taxon>Bacillati</taxon>
        <taxon>Actinomycetota</taxon>
        <taxon>Actinomycetes</taxon>
        <taxon>Streptosporangiales</taxon>
        <taxon>Thermomonosporaceae</taxon>
        <taxon>Actinomadura</taxon>
    </lineage>
</organism>